<dbReference type="RefSeq" id="WP_137667198.1">
    <property type="nucleotide sequence ID" value="NZ_BJCE01000050.1"/>
</dbReference>
<proteinExistence type="predicted"/>
<dbReference type="NCBIfam" id="NF045598">
    <property type="entry name" value="asr1405_asl0597"/>
    <property type="match status" value="1"/>
</dbReference>
<evidence type="ECO:0000313" key="2">
    <source>
        <dbReference type="Proteomes" id="UP000300142"/>
    </source>
</evidence>
<evidence type="ECO:0000313" key="1">
    <source>
        <dbReference type="EMBL" id="GCL36789.1"/>
    </source>
</evidence>
<sequence length="85" mass="9714">MSLNGNFLALGEQFLEVPLSDRSEIFHHLQELMIACACEPDGSLRVQINSFKEAVIVQNTIMQFLASREELVEWLESCWYCGYNG</sequence>
<accession>A0A479ZVS9</accession>
<comment type="caution">
    <text evidence="1">The sequence shown here is derived from an EMBL/GenBank/DDBJ whole genome shotgun (WGS) entry which is preliminary data.</text>
</comment>
<reference evidence="2" key="1">
    <citation type="submission" date="2019-02" db="EMBL/GenBank/DDBJ databases">
        <title>Draft genome sequence of Sphaerospermopsis reniformis NIES-1949.</title>
        <authorList>
            <person name="Yamaguchi H."/>
            <person name="Suzuki S."/>
            <person name="Kawachi M."/>
        </authorList>
    </citation>
    <scope>NUCLEOTIDE SEQUENCE [LARGE SCALE GENOMIC DNA]</scope>
    <source>
        <strain evidence="2">NIES-1949</strain>
    </source>
</reference>
<organism evidence="1 2">
    <name type="scientific">Sphaerospermopsis reniformis</name>
    <dbReference type="NCBI Taxonomy" id="531300"/>
    <lineage>
        <taxon>Bacteria</taxon>
        <taxon>Bacillati</taxon>
        <taxon>Cyanobacteriota</taxon>
        <taxon>Cyanophyceae</taxon>
        <taxon>Nostocales</taxon>
        <taxon>Aphanizomenonaceae</taxon>
        <taxon>Sphaerospermopsis</taxon>
    </lineage>
</organism>
<keyword evidence="2" id="KW-1185">Reference proteome</keyword>
<protein>
    <submittedName>
        <fullName evidence="1">Uncharacterized protein</fullName>
    </submittedName>
</protein>
<dbReference type="Proteomes" id="UP000300142">
    <property type="component" value="Unassembled WGS sequence"/>
</dbReference>
<dbReference type="AlphaFoldDB" id="A0A479ZVS9"/>
<name>A0A479ZVS9_9CYAN</name>
<dbReference type="EMBL" id="BJCE01000050">
    <property type="protein sequence ID" value="GCL36789.1"/>
    <property type="molecule type" value="Genomic_DNA"/>
</dbReference>
<dbReference type="InterPro" id="IPR054637">
    <property type="entry name" value="Asr1405_Asl0597-like"/>
</dbReference>
<gene>
    <name evidence="1" type="ORF">SR1949_18950</name>
</gene>